<dbReference type="SUPFAM" id="SSF55874">
    <property type="entry name" value="ATPase domain of HSP90 chaperone/DNA topoisomerase II/histidine kinase"/>
    <property type="match status" value="1"/>
</dbReference>
<keyword evidence="4" id="KW-0808">Transferase</keyword>
<dbReference type="InterPro" id="IPR011495">
    <property type="entry name" value="Sig_transdc_His_kin_sub2_dim/P"/>
</dbReference>
<evidence type="ECO:0000259" key="9">
    <source>
        <dbReference type="PROSITE" id="PS50110"/>
    </source>
</evidence>
<evidence type="ECO:0000256" key="5">
    <source>
        <dbReference type="ARBA" id="ARBA00022741"/>
    </source>
</evidence>
<comment type="catalytic activity">
    <reaction evidence="1">
        <text>ATP + protein L-histidine = ADP + protein N-phospho-L-histidine.</text>
        <dbReference type="EC" id="2.7.13.3"/>
    </reaction>
</comment>
<evidence type="ECO:0000256" key="8">
    <source>
        <dbReference type="PROSITE-ProRule" id="PRU00169"/>
    </source>
</evidence>
<dbReference type="SUPFAM" id="SSF55785">
    <property type="entry name" value="PYP-like sensor domain (PAS domain)"/>
    <property type="match status" value="1"/>
</dbReference>
<reference evidence="10 11" key="1">
    <citation type="submission" date="2018-05" db="EMBL/GenBank/DDBJ databases">
        <title>Draft genome of Methanospirillum lacunae Ki8-1.</title>
        <authorList>
            <person name="Dueholm M.S."/>
            <person name="Nielsen P.H."/>
            <person name="Bakmann L.F."/>
            <person name="Otzen D.E."/>
        </authorList>
    </citation>
    <scope>NUCLEOTIDE SEQUENCE [LARGE SCALE GENOMIC DNA]</scope>
    <source>
        <strain evidence="10 11">Ki8-1</strain>
    </source>
</reference>
<dbReference type="InterPro" id="IPR036890">
    <property type="entry name" value="HATPase_C_sf"/>
</dbReference>
<dbReference type="Gene3D" id="3.30.565.10">
    <property type="entry name" value="Histidine kinase-like ATPase, C-terminal domain"/>
    <property type="match status" value="1"/>
</dbReference>
<keyword evidence="5" id="KW-0547">Nucleotide-binding</keyword>
<dbReference type="Pfam" id="PF00072">
    <property type="entry name" value="Response_reg"/>
    <property type="match status" value="1"/>
</dbReference>
<dbReference type="EMBL" id="QGMY01000015">
    <property type="protein sequence ID" value="PWR70250.1"/>
    <property type="molecule type" value="Genomic_DNA"/>
</dbReference>
<dbReference type="Gene3D" id="3.30.450.20">
    <property type="entry name" value="PAS domain"/>
    <property type="match status" value="1"/>
</dbReference>
<dbReference type="Pfam" id="PF02518">
    <property type="entry name" value="HATPase_c"/>
    <property type="match status" value="1"/>
</dbReference>
<evidence type="ECO:0000256" key="1">
    <source>
        <dbReference type="ARBA" id="ARBA00000085"/>
    </source>
</evidence>
<feature type="modified residue" description="4-aspartylphosphate" evidence="8">
    <location>
        <position position="55"/>
    </location>
</feature>
<dbReference type="GeneID" id="97548964"/>
<keyword evidence="11" id="KW-1185">Reference proteome</keyword>
<name>A0A2V2MVC8_9EURY</name>
<dbReference type="EC" id="2.7.13.3" evidence="2"/>
<organism evidence="10 11">
    <name type="scientific">Methanospirillum lacunae</name>
    <dbReference type="NCBI Taxonomy" id="668570"/>
    <lineage>
        <taxon>Archaea</taxon>
        <taxon>Methanobacteriati</taxon>
        <taxon>Methanobacteriota</taxon>
        <taxon>Stenosarchaea group</taxon>
        <taxon>Methanomicrobia</taxon>
        <taxon>Methanomicrobiales</taxon>
        <taxon>Methanospirillaceae</taxon>
        <taxon>Methanospirillum</taxon>
    </lineage>
</organism>
<dbReference type="Pfam" id="PF07568">
    <property type="entry name" value="HisKA_2"/>
    <property type="match status" value="1"/>
</dbReference>
<evidence type="ECO:0000256" key="7">
    <source>
        <dbReference type="ARBA" id="ARBA00022840"/>
    </source>
</evidence>
<evidence type="ECO:0000313" key="10">
    <source>
        <dbReference type="EMBL" id="PWR70250.1"/>
    </source>
</evidence>
<dbReference type="Proteomes" id="UP000245657">
    <property type="component" value="Unassembled WGS sequence"/>
</dbReference>
<evidence type="ECO:0000256" key="6">
    <source>
        <dbReference type="ARBA" id="ARBA00022777"/>
    </source>
</evidence>
<dbReference type="RefSeq" id="WP_109969844.1">
    <property type="nucleotide sequence ID" value="NZ_CP176093.1"/>
</dbReference>
<dbReference type="SMART" id="SM00448">
    <property type="entry name" value="REC"/>
    <property type="match status" value="1"/>
</dbReference>
<dbReference type="PANTHER" id="PTHR41523:SF8">
    <property type="entry name" value="ETHYLENE RESPONSE SENSOR PROTEIN"/>
    <property type="match status" value="1"/>
</dbReference>
<evidence type="ECO:0000256" key="4">
    <source>
        <dbReference type="ARBA" id="ARBA00022679"/>
    </source>
</evidence>
<dbReference type="PROSITE" id="PS50110">
    <property type="entry name" value="RESPONSE_REGULATORY"/>
    <property type="match status" value="1"/>
</dbReference>
<dbReference type="PANTHER" id="PTHR41523">
    <property type="entry name" value="TWO-COMPONENT SYSTEM SENSOR PROTEIN"/>
    <property type="match status" value="1"/>
</dbReference>
<feature type="domain" description="Response regulatory" evidence="9">
    <location>
        <begin position="6"/>
        <end position="122"/>
    </location>
</feature>
<proteinExistence type="predicted"/>
<dbReference type="InterPro" id="IPR001789">
    <property type="entry name" value="Sig_transdc_resp-reg_receiver"/>
</dbReference>
<comment type="caution">
    <text evidence="10">The sequence shown here is derived from an EMBL/GenBank/DDBJ whole genome shotgun (WGS) entry which is preliminary data.</text>
</comment>
<dbReference type="AlphaFoldDB" id="A0A2V2MVC8"/>
<keyword evidence="6" id="KW-0418">Kinase</keyword>
<keyword evidence="7" id="KW-0067">ATP-binding</keyword>
<sequence>MSRKGTILVVDDTHASLKLLTELLTIEGYTVRSADSGELALRSVKRSPPELILLDIRMPDMDGFEVLKQLLSSEESKSIPVIFLSAVIDVDLRVKGLKDGAVDFIIKPFQKEDLLARVRTHLELYQLRVRTEDQARKISDINSELKREIDQRSIAEDKILQTVSLLDATIESSDDGILALDKTGKIIKYNHQFVSMWKIPESILLPNQSFLAIDSVFRLVKDIDQINSHIKSENCESDTDGFDRIELSDGRIFEWYSKPHKIGGIVSGRVWNFRDVTKRTMMEAHIVESLQEKEMLLKEIHHRVKNNMQVISSLLYLQSQTVKDEYTRHLFNESQNRIRSISLVHEQLYRSNNLRLIEYGDYLRKMFGSLFESYKVDVRQVIMIIDAHQVMISIEKAVPCSLIVNELISNSLKYAFPNNQKGEIKIGFSLNTADKLYTLDYRDDGVGIPEHVDVVHPATLGISLIYGLTKQLKGTVTRIKDNGTHFIISFPSIDLKRDSL</sequence>
<dbReference type="InterPro" id="IPR011006">
    <property type="entry name" value="CheY-like_superfamily"/>
</dbReference>
<dbReference type="SMART" id="SM00387">
    <property type="entry name" value="HATPase_c"/>
    <property type="match status" value="1"/>
</dbReference>
<dbReference type="GO" id="GO:0000160">
    <property type="term" value="P:phosphorelay signal transduction system"/>
    <property type="evidence" value="ECO:0007669"/>
    <property type="project" value="InterPro"/>
</dbReference>
<dbReference type="OrthoDB" id="8127at2157"/>
<dbReference type="Gene3D" id="3.40.50.2300">
    <property type="match status" value="1"/>
</dbReference>
<dbReference type="SUPFAM" id="SSF52172">
    <property type="entry name" value="CheY-like"/>
    <property type="match status" value="1"/>
</dbReference>
<evidence type="ECO:0000313" key="11">
    <source>
        <dbReference type="Proteomes" id="UP000245657"/>
    </source>
</evidence>
<dbReference type="GO" id="GO:0004673">
    <property type="term" value="F:protein histidine kinase activity"/>
    <property type="evidence" value="ECO:0007669"/>
    <property type="project" value="UniProtKB-EC"/>
</dbReference>
<evidence type="ECO:0000256" key="3">
    <source>
        <dbReference type="ARBA" id="ARBA00022553"/>
    </source>
</evidence>
<dbReference type="InterPro" id="IPR003594">
    <property type="entry name" value="HATPase_dom"/>
</dbReference>
<accession>A0A2V2MVC8</accession>
<gene>
    <name evidence="10" type="ORF">DK846_15150</name>
</gene>
<evidence type="ECO:0000256" key="2">
    <source>
        <dbReference type="ARBA" id="ARBA00012438"/>
    </source>
</evidence>
<protein>
    <recommendedName>
        <fullName evidence="2">histidine kinase</fullName>
        <ecNumber evidence="2">2.7.13.3</ecNumber>
    </recommendedName>
</protein>
<dbReference type="GO" id="GO:0005524">
    <property type="term" value="F:ATP binding"/>
    <property type="evidence" value="ECO:0007669"/>
    <property type="project" value="UniProtKB-KW"/>
</dbReference>
<dbReference type="InterPro" id="IPR035965">
    <property type="entry name" value="PAS-like_dom_sf"/>
</dbReference>
<keyword evidence="3 8" id="KW-0597">Phosphoprotein</keyword>